<dbReference type="InterPro" id="IPR002772">
    <property type="entry name" value="Glyco_hydro_3_C"/>
</dbReference>
<dbReference type="Gene3D" id="3.20.20.300">
    <property type="entry name" value="Glycoside hydrolase, family 3, N-terminal domain"/>
    <property type="match status" value="1"/>
</dbReference>
<dbReference type="InParanoid" id="A0A074YI92"/>
<comment type="similarity">
    <text evidence="3">Belongs to the glycosyl hydrolase 3 family.</text>
</comment>
<dbReference type="PROSITE" id="PS51820">
    <property type="entry name" value="PA14"/>
    <property type="match status" value="1"/>
</dbReference>
<dbReference type="Gene3D" id="2.60.40.10">
    <property type="entry name" value="Immunoglobulins"/>
    <property type="match status" value="1"/>
</dbReference>
<keyword evidence="7" id="KW-0119">Carbohydrate metabolism</keyword>
<keyword evidence="12" id="KW-1185">Reference proteome</keyword>
<evidence type="ECO:0000256" key="7">
    <source>
        <dbReference type="ARBA" id="ARBA00023277"/>
    </source>
</evidence>
<evidence type="ECO:0000259" key="10">
    <source>
        <dbReference type="PROSITE" id="PS51820"/>
    </source>
</evidence>
<dbReference type="Pfam" id="PF01915">
    <property type="entry name" value="Glyco_hydro_3_C"/>
    <property type="match status" value="1"/>
</dbReference>
<dbReference type="OMA" id="GHNNDTE"/>
<dbReference type="InterPro" id="IPR013783">
    <property type="entry name" value="Ig-like_fold"/>
</dbReference>
<dbReference type="EMBL" id="KL584754">
    <property type="protein sequence ID" value="KEQ97430.1"/>
    <property type="molecule type" value="Genomic_DNA"/>
</dbReference>
<sequence length="865" mass="95192">MTSLYRISSTSIPTLPTISNLVYDLLSKLTLEEKVSLLSGSDGWHTYWCHQGDFTPKLLYSYILTYTQQTTDGPAGARGSISVDGPKAALLPAPVLQAATWSTSDIQELGRVLGRETRSKAAQVLLAPTICCHRNPLGGRNFESFSEDPFLSGKLAISYVAGVQESGEVVATIKHFVANEQEHRRFSIDAQIGEQALREIYLRPFEMVIKSSTPPGCLMTAYNLVNGTQMDMHKHLLAKVLREQWRFQGLCMSDWGGTNSTVESLLAGCDLEMPGPSLRRGHKLLEALQTTKREELTSAINISSARVLTLAEKLGKLNLSEADAHASRRLPGTSSTGSRDIATMRKIAARGMVLLKNDSNRLPLDPRQLQNKRIAFIGPNSLVGAANGGGSAAMNPEYLTHPFASFKTALVDMGIDAEWHSEDEKTSMLRIDFFASADCVGEIVETQYRNNSSIDLFDSGPESLRDGGQPYSFRLTSFLTPTASGDHTFSISSVGDSRLFLDDKLVVDNTDWSGNGETFYSFGSPEIRSSIPMSTGRSYKVVMEAQSKTNSAVKTNSQDVEPMHVYGAQPSTRLGFLEEDTTTIADAVSLANESDISIVVIGLNEEWESEGYDRHFMALPGDQDALVQALLTSTCHPDRIIIVNQSGSPVEMPRADHTHTILQSWYGGQEAGNARADVLLGTTAPNGRLPMTWPKKYSDTPFAADAECWPGVDNKVVYKENSQVGYRWHLTAGVAPQWWFGYGLSYTVFDTMISGVRADDDSWTVRVCVQNIGDVAGEEVVQVYVWPSQQHAARRLVAFGRTDLLQPQYNAVVELKVNLRDVAEWSNRKWMLQKGRYTIGVGKHAGNDEMVIESVEVPNTLSWDP</sequence>
<dbReference type="InterPro" id="IPR050288">
    <property type="entry name" value="Cellulose_deg_GH3"/>
</dbReference>
<dbReference type="InterPro" id="IPR037524">
    <property type="entry name" value="PA14/GLEYA"/>
</dbReference>
<dbReference type="InterPro" id="IPR001764">
    <property type="entry name" value="Glyco_hydro_3_N"/>
</dbReference>
<comment type="pathway">
    <text evidence="2">Glycan metabolism; cellulose degradation.</text>
</comment>
<dbReference type="EC" id="3.2.1.21" evidence="4"/>
<evidence type="ECO:0000256" key="3">
    <source>
        <dbReference type="ARBA" id="ARBA00005336"/>
    </source>
</evidence>
<name>A0A074YI92_AURSE</name>
<reference evidence="11 12" key="1">
    <citation type="journal article" date="2014" name="BMC Genomics">
        <title>Genome sequencing of four Aureobasidium pullulans varieties: biotechnological potential, stress tolerance, and description of new species.</title>
        <authorList>
            <person name="Gostin Ar C."/>
            <person name="Ohm R.A."/>
            <person name="Kogej T."/>
            <person name="Sonjak S."/>
            <person name="Turk M."/>
            <person name="Zajc J."/>
            <person name="Zalar P."/>
            <person name="Grube M."/>
            <person name="Sun H."/>
            <person name="Han J."/>
            <person name="Sharma A."/>
            <person name="Chiniquy J."/>
            <person name="Ngan C.Y."/>
            <person name="Lipzen A."/>
            <person name="Barry K."/>
            <person name="Grigoriev I.V."/>
            <person name="Gunde-Cimerman N."/>
        </authorList>
    </citation>
    <scope>NUCLEOTIDE SEQUENCE [LARGE SCALE GENOMIC DNA]</scope>
    <source>
        <strain evidence="11 12">EXF-2481</strain>
    </source>
</reference>
<dbReference type="InterPro" id="IPR011658">
    <property type="entry name" value="PA14_dom"/>
</dbReference>
<dbReference type="InterPro" id="IPR036881">
    <property type="entry name" value="Glyco_hydro_3_C_sf"/>
</dbReference>
<keyword evidence="8" id="KW-0326">Glycosidase</keyword>
<dbReference type="Pfam" id="PF00933">
    <property type="entry name" value="Glyco_hydro_3"/>
    <property type="match status" value="1"/>
</dbReference>
<dbReference type="InterPro" id="IPR017853">
    <property type="entry name" value="GH"/>
</dbReference>
<dbReference type="GO" id="GO:0008422">
    <property type="term" value="F:beta-glucosidase activity"/>
    <property type="evidence" value="ECO:0007669"/>
    <property type="project" value="UniProtKB-EC"/>
</dbReference>
<dbReference type="PRINTS" id="PR00133">
    <property type="entry name" value="GLHYDRLASE3"/>
</dbReference>
<proteinExistence type="inferred from homology"/>
<evidence type="ECO:0000256" key="5">
    <source>
        <dbReference type="ARBA" id="ARBA00022801"/>
    </source>
</evidence>
<dbReference type="InterPro" id="IPR026891">
    <property type="entry name" value="Fn3-like"/>
</dbReference>
<dbReference type="PANTHER" id="PTHR42715">
    <property type="entry name" value="BETA-GLUCOSIDASE"/>
    <property type="match status" value="1"/>
</dbReference>
<dbReference type="GeneID" id="25363553"/>
<keyword evidence="9" id="KW-0624">Polysaccharide degradation</keyword>
<dbReference type="SMART" id="SM00758">
    <property type="entry name" value="PA14"/>
    <property type="match status" value="1"/>
</dbReference>
<evidence type="ECO:0000256" key="2">
    <source>
        <dbReference type="ARBA" id="ARBA00004987"/>
    </source>
</evidence>
<dbReference type="Gene3D" id="2.60.120.260">
    <property type="entry name" value="Galactose-binding domain-like"/>
    <property type="match status" value="1"/>
</dbReference>
<comment type="catalytic activity">
    <reaction evidence="1">
        <text>Hydrolysis of terminal, non-reducing beta-D-glucosyl residues with release of beta-D-glucose.</text>
        <dbReference type="EC" id="3.2.1.21"/>
    </reaction>
</comment>
<keyword evidence="5 11" id="KW-0378">Hydrolase</keyword>
<accession>A0A074YI92</accession>
<gene>
    <name evidence="11" type="ORF">AUEXF2481DRAFT_27676</name>
</gene>
<protein>
    <recommendedName>
        <fullName evidence="4">beta-glucosidase</fullName>
        <ecNumber evidence="4">3.2.1.21</ecNumber>
    </recommendedName>
</protein>
<dbReference type="OrthoDB" id="47059at2759"/>
<evidence type="ECO:0000256" key="8">
    <source>
        <dbReference type="ARBA" id="ARBA00023295"/>
    </source>
</evidence>
<evidence type="ECO:0000256" key="9">
    <source>
        <dbReference type="ARBA" id="ARBA00023326"/>
    </source>
</evidence>
<dbReference type="Proteomes" id="UP000030641">
    <property type="component" value="Unassembled WGS sequence"/>
</dbReference>
<evidence type="ECO:0000313" key="12">
    <source>
        <dbReference type="Proteomes" id="UP000030641"/>
    </source>
</evidence>
<feature type="domain" description="PA14" evidence="10">
    <location>
        <begin position="424"/>
        <end position="592"/>
    </location>
</feature>
<dbReference type="SUPFAM" id="SSF52279">
    <property type="entry name" value="Beta-D-glucan exohydrolase, C-terminal domain"/>
    <property type="match status" value="1"/>
</dbReference>
<organism evidence="11 12">
    <name type="scientific">Aureobasidium subglaciale (strain EXF-2481)</name>
    <name type="common">Aureobasidium pullulans var. subglaciale</name>
    <dbReference type="NCBI Taxonomy" id="1043005"/>
    <lineage>
        <taxon>Eukaryota</taxon>
        <taxon>Fungi</taxon>
        <taxon>Dikarya</taxon>
        <taxon>Ascomycota</taxon>
        <taxon>Pezizomycotina</taxon>
        <taxon>Dothideomycetes</taxon>
        <taxon>Dothideomycetidae</taxon>
        <taxon>Dothideales</taxon>
        <taxon>Saccotheciaceae</taxon>
        <taxon>Aureobasidium</taxon>
    </lineage>
</organism>
<dbReference type="SUPFAM" id="SSF51445">
    <property type="entry name" value="(Trans)glycosidases"/>
    <property type="match status" value="1"/>
</dbReference>
<dbReference type="PANTHER" id="PTHR42715:SF10">
    <property type="entry name" value="BETA-GLUCOSIDASE"/>
    <property type="match status" value="1"/>
</dbReference>
<evidence type="ECO:0000256" key="1">
    <source>
        <dbReference type="ARBA" id="ARBA00000448"/>
    </source>
</evidence>
<dbReference type="InterPro" id="IPR036962">
    <property type="entry name" value="Glyco_hydro_3_N_sf"/>
</dbReference>
<dbReference type="SMART" id="SM01217">
    <property type="entry name" value="Fn3_like"/>
    <property type="match status" value="1"/>
</dbReference>
<dbReference type="Gene3D" id="3.40.50.1700">
    <property type="entry name" value="Glycoside hydrolase family 3 C-terminal domain"/>
    <property type="match status" value="1"/>
</dbReference>
<dbReference type="AlphaFoldDB" id="A0A074YI92"/>
<dbReference type="RefSeq" id="XP_013345805.1">
    <property type="nucleotide sequence ID" value="XM_013490351.1"/>
</dbReference>
<dbReference type="Pfam" id="PF14310">
    <property type="entry name" value="Fn3-like"/>
    <property type="match status" value="1"/>
</dbReference>
<dbReference type="Pfam" id="PF07691">
    <property type="entry name" value="PA14"/>
    <property type="match status" value="1"/>
</dbReference>
<dbReference type="GO" id="GO:0009251">
    <property type="term" value="P:glucan catabolic process"/>
    <property type="evidence" value="ECO:0007669"/>
    <property type="project" value="TreeGrafter"/>
</dbReference>
<dbReference type="SUPFAM" id="SSF56988">
    <property type="entry name" value="Anthrax protective antigen"/>
    <property type="match status" value="1"/>
</dbReference>
<dbReference type="HOGENOM" id="CLU_004542_4_0_1"/>
<dbReference type="STRING" id="1043005.A0A074YI92"/>
<evidence type="ECO:0000256" key="6">
    <source>
        <dbReference type="ARBA" id="ARBA00023180"/>
    </source>
</evidence>
<evidence type="ECO:0000256" key="4">
    <source>
        <dbReference type="ARBA" id="ARBA00012744"/>
    </source>
</evidence>
<evidence type="ECO:0000313" key="11">
    <source>
        <dbReference type="EMBL" id="KEQ97430.1"/>
    </source>
</evidence>
<keyword evidence="6" id="KW-0325">Glycoprotein</keyword>